<protein>
    <submittedName>
        <fullName evidence="2">NAD(P)H-binding protein</fullName>
    </submittedName>
</protein>
<comment type="caution">
    <text evidence="2">The sequence shown here is derived from an EMBL/GenBank/DDBJ whole genome shotgun (WGS) entry which is preliminary data.</text>
</comment>
<proteinExistence type="predicted"/>
<evidence type="ECO:0000313" key="3">
    <source>
        <dbReference type="Proteomes" id="UP001169027"/>
    </source>
</evidence>
<dbReference type="Proteomes" id="UP001169027">
    <property type="component" value="Unassembled WGS sequence"/>
</dbReference>
<dbReference type="InterPro" id="IPR051606">
    <property type="entry name" value="Polyketide_Oxido-like"/>
</dbReference>
<accession>A0ABT8SD62</accession>
<dbReference type="Pfam" id="PF13460">
    <property type="entry name" value="NAD_binding_10"/>
    <property type="match status" value="1"/>
</dbReference>
<dbReference type="RefSeq" id="WP_301815076.1">
    <property type="nucleotide sequence ID" value="NZ_JAUJZH010000032.1"/>
</dbReference>
<reference evidence="2" key="1">
    <citation type="submission" date="2023-06" db="EMBL/GenBank/DDBJ databases">
        <authorList>
            <person name="Jiang Y."/>
            <person name="Liu Q."/>
        </authorList>
    </citation>
    <scope>NUCLEOTIDE SEQUENCE</scope>
    <source>
        <strain evidence="2">CGMCC 1.12090</strain>
    </source>
</reference>
<dbReference type="InterPro" id="IPR016040">
    <property type="entry name" value="NAD(P)-bd_dom"/>
</dbReference>
<dbReference type="PANTHER" id="PTHR43355">
    <property type="entry name" value="FLAVIN REDUCTASE (NADPH)"/>
    <property type="match status" value="1"/>
</dbReference>
<dbReference type="Gene3D" id="3.40.50.720">
    <property type="entry name" value="NAD(P)-binding Rossmann-like Domain"/>
    <property type="match status" value="1"/>
</dbReference>
<dbReference type="PANTHER" id="PTHR43355:SF2">
    <property type="entry name" value="FLAVIN REDUCTASE (NADPH)"/>
    <property type="match status" value="1"/>
</dbReference>
<dbReference type="EMBL" id="JAUKVY010000032">
    <property type="protein sequence ID" value="MDO1536860.1"/>
    <property type="molecule type" value="Genomic_DNA"/>
</dbReference>
<evidence type="ECO:0000259" key="1">
    <source>
        <dbReference type="Pfam" id="PF13460"/>
    </source>
</evidence>
<keyword evidence="3" id="KW-1185">Reference proteome</keyword>
<sequence length="205" mass="21037">MSKIALLGITGRAGSRIADELLARGHSVTGVARHVDGVDARPGLSLHAADAKALDALVPLLRGHDVLVSATRFAGGTDAATLIAAARQAGVPRLLVVGGAGSLEVAPGAALIDAPGFPDAYKAEAAAGGAMLAALRAEKDIDWTFLSPSAIFEPGQRTGKFRVGGDSLLSDAGGKSWISMEDYAIAMADEIESPKHPRQRFTVGY</sequence>
<feature type="domain" description="NAD(P)-binding" evidence="1">
    <location>
        <begin position="8"/>
        <end position="193"/>
    </location>
</feature>
<dbReference type="SUPFAM" id="SSF51735">
    <property type="entry name" value="NAD(P)-binding Rossmann-fold domains"/>
    <property type="match status" value="1"/>
</dbReference>
<gene>
    <name evidence="2" type="ORF">Q2T77_31785</name>
</gene>
<dbReference type="InterPro" id="IPR036291">
    <property type="entry name" value="NAD(P)-bd_dom_sf"/>
</dbReference>
<organism evidence="2 3">
    <name type="scientific">Variovorax ginsengisoli</name>
    <dbReference type="NCBI Taxonomy" id="363844"/>
    <lineage>
        <taxon>Bacteria</taxon>
        <taxon>Pseudomonadati</taxon>
        <taxon>Pseudomonadota</taxon>
        <taxon>Betaproteobacteria</taxon>
        <taxon>Burkholderiales</taxon>
        <taxon>Comamonadaceae</taxon>
        <taxon>Variovorax</taxon>
    </lineage>
</organism>
<name>A0ABT8SD62_9BURK</name>
<evidence type="ECO:0000313" key="2">
    <source>
        <dbReference type="EMBL" id="MDO1536860.1"/>
    </source>
</evidence>